<name>A0A9P0NYH9_ACAOB</name>
<evidence type="ECO:0000256" key="1">
    <source>
        <dbReference type="SAM" id="Phobius"/>
    </source>
</evidence>
<keyword evidence="1" id="KW-0812">Transmembrane</keyword>
<protein>
    <submittedName>
        <fullName evidence="2">Uncharacterized protein</fullName>
    </submittedName>
</protein>
<evidence type="ECO:0000313" key="2">
    <source>
        <dbReference type="EMBL" id="CAH1959370.1"/>
    </source>
</evidence>
<keyword evidence="1" id="KW-1133">Transmembrane helix</keyword>
<comment type="caution">
    <text evidence="2">The sequence shown here is derived from an EMBL/GenBank/DDBJ whole genome shotgun (WGS) entry which is preliminary data.</text>
</comment>
<keyword evidence="3" id="KW-1185">Reference proteome</keyword>
<proteinExistence type="predicted"/>
<feature type="transmembrane region" description="Helical" evidence="1">
    <location>
        <begin position="36"/>
        <end position="54"/>
    </location>
</feature>
<reference evidence="2" key="1">
    <citation type="submission" date="2022-03" db="EMBL/GenBank/DDBJ databases">
        <authorList>
            <person name="Sayadi A."/>
        </authorList>
    </citation>
    <scope>NUCLEOTIDE SEQUENCE</scope>
</reference>
<dbReference type="EMBL" id="CAKOFQ010006681">
    <property type="protein sequence ID" value="CAH1959370.1"/>
    <property type="molecule type" value="Genomic_DNA"/>
</dbReference>
<sequence length="90" mass="10821">MLAQHMMMRVSEPIRNFKCFHRKDLFKNRLENIAEIIPLFIYIILRAAFSYWCIPGKFYKPKNTVFTQSSNEWKFTSSTTILANAYKWFS</sequence>
<dbReference type="AlphaFoldDB" id="A0A9P0NYH9"/>
<organism evidence="2 3">
    <name type="scientific">Acanthoscelides obtectus</name>
    <name type="common">Bean weevil</name>
    <name type="synonym">Bruchus obtectus</name>
    <dbReference type="NCBI Taxonomy" id="200917"/>
    <lineage>
        <taxon>Eukaryota</taxon>
        <taxon>Metazoa</taxon>
        <taxon>Ecdysozoa</taxon>
        <taxon>Arthropoda</taxon>
        <taxon>Hexapoda</taxon>
        <taxon>Insecta</taxon>
        <taxon>Pterygota</taxon>
        <taxon>Neoptera</taxon>
        <taxon>Endopterygota</taxon>
        <taxon>Coleoptera</taxon>
        <taxon>Polyphaga</taxon>
        <taxon>Cucujiformia</taxon>
        <taxon>Chrysomeloidea</taxon>
        <taxon>Chrysomelidae</taxon>
        <taxon>Bruchinae</taxon>
        <taxon>Bruchini</taxon>
        <taxon>Acanthoscelides</taxon>
    </lineage>
</organism>
<dbReference type="Proteomes" id="UP001152888">
    <property type="component" value="Unassembled WGS sequence"/>
</dbReference>
<keyword evidence="1" id="KW-0472">Membrane</keyword>
<accession>A0A9P0NYH9</accession>
<gene>
    <name evidence="2" type="ORF">ACAOBT_LOCUS3145</name>
</gene>
<evidence type="ECO:0000313" key="3">
    <source>
        <dbReference type="Proteomes" id="UP001152888"/>
    </source>
</evidence>